<dbReference type="PANTHER" id="PTHR46797">
    <property type="entry name" value="HTH-TYPE TRANSCRIPTIONAL REGULATOR"/>
    <property type="match status" value="1"/>
</dbReference>
<accession>A0A974NDZ5</accession>
<dbReference type="Proteomes" id="UP000595278">
    <property type="component" value="Chromosome"/>
</dbReference>
<dbReference type="KEGG" id="eaz:JHT90_10285"/>
<dbReference type="GO" id="GO:0003677">
    <property type="term" value="F:DNA binding"/>
    <property type="evidence" value="ECO:0007669"/>
    <property type="project" value="UniProtKB-KW"/>
</dbReference>
<dbReference type="GO" id="GO:0005829">
    <property type="term" value="C:cytosol"/>
    <property type="evidence" value="ECO:0007669"/>
    <property type="project" value="TreeGrafter"/>
</dbReference>
<dbReference type="InterPro" id="IPR010982">
    <property type="entry name" value="Lambda_DNA-bd_dom_sf"/>
</dbReference>
<gene>
    <name evidence="5" type="ORF">JHT90_10285</name>
</gene>
<dbReference type="InterPro" id="IPR050807">
    <property type="entry name" value="TransReg_Diox_bact_type"/>
</dbReference>
<name>A0A974NDZ5_9GAMM</name>
<sequence>MNDIKKIFGKNVRKYRKQLKISQEQLAEKASLHRTYIGSVERGERNISLENIIKLSEVLGVSPAHLFHNDTIN</sequence>
<protein>
    <submittedName>
        <fullName evidence="5">Helix-turn-helix transcriptional regulator</fullName>
    </submittedName>
</protein>
<organism evidence="5 6">
    <name type="scientific">Entomomonas asaccharolytica</name>
    <dbReference type="NCBI Taxonomy" id="2785331"/>
    <lineage>
        <taxon>Bacteria</taxon>
        <taxon>Pseudomonadati</taxon>
        <taxon>Pseudomonadota</taxon>
        <taxon>Gammaproteobacteria</taxon>
        <taxon>Pseudomonadales</taxon>
        <taxon>Pseudomonadaceae</taxon>
        <taxon>Entomomonas</taxon>
    </lineage>
</organism>
<keyword evidence="1" id="KW-0805">Transcription regulation</keyword>
<reference evidence="5 6" key="1">
    <citation type="submission" date="2021-01" db="EMBL/GenBank/DDBJ databases">
        <title>Entomomonas sp. F2A isolated from a house cricket (Acheta domesticus).</title>
        <authorList>
            <person name="Spergser J."/>
            <person name="Busse H.-J."/>
        </authorList>
    </citation>
    <scope>NUCLEOTIDE SEQUENCE [LARGE SCALE GENOMIC DNA]</scope>
    <source>
        <strain evidence="5 6">F2A</strain>
    </source>
</reference>
<keyword evidence="2" id="KW-0238">DNA-binding</keyword>
<evidence type="ECO:0000313" key="5">
    <source>
        <dbReference type="EMBL" id="QQP84788.1"/>
    </source>
</evidence>
<keyword evidence="6" id="KW-1185">Reference proteome</keyword>
<dbReference type="GO" id="GO:0003700">
    <property type="term" value="F:DNA-binding transcription factor activity"/>
    <property type="evidence" value="ECO:0007669"/>
    <property type="project" value="TreeGrafter"/>
</dbReference>
<evidence type="ECO:0000256" key="3">
    <source>
        <dbReference type="ARBA" id="ARBA00023163"/>
    </source>
</evidence>
<dbReference type="Pfam" id="PF01381">
    <property type="entry name" value="HTH_3"/>
    <property type="match status" value="1"/>
</dbReference>
<dbReference type="Gene3D" id="1.10.260.40">
    <property type="entry name" value="lambda repressor-like DNA-binding domains"/>
    <property type="match status" value="1"/>
</dbReference>
<dbReference type="EMBL" id="CP067393">
    <property type="protein sequence ID" value="QQP84788.1"/>
    <property type="molecule type" value="Genomic_DNA"/>
</dbReference>
<dbReference type="SMART" id="SM00530">
    <property type="entry name" value="HTH_XRE"/>
    <property type="match status" value="1"/>
</dbReference>
<dbReference type="PANTHER" id="PTHR46797:SF23">
    <property type="entry name" value="HTH-TYPE TRANSCRIPTIONAL REGULATOR SUTR"/>
    <property type="match status" value="1"/>
</dbReference>
<evidence type="ECO:0000256" key="1">
    <source>
        <dbReference type="ARBA" id="ARBA00023015"/>
    </source>
</evidence>
<feature type="domain" description="HTH cro/C1-type" evidence="4">
    <location>
        <begin position="12"/>
        <end position="66"/>
    </location>
</feature>
<evidence type="ECO:0000259" key="4">
    <source>
        <dbReference type="PROSITE" id="PS50943"/>
    </source>
</evidence>
<dbReference type="PROSITE" id="PS50943">
    <property type="entry name" value="HTH_CROC1"/>
    <property type="match status" value="1"/>
</dbReference>
<dbReference type="CDD" id="cd00093">
    <property type="entry name" value="HTH_XRE"/>
    <property type="match status" value="1"/>
</dbReference>
<dbReference type="InterPro" id="IPR001387">
    <property type="entry name" value="Cro/C1-type_HTH"/>
</dbReference>
<dbReference type="SUPFAM" id="SSF47413">
    <property type="entry name" value="lambda repressor-like DNA-binding domains"/>
    <property type="match status" value="1"/>
</dbReference>
<proteinExistence type="predicted"/>
<evidence type="ECO:0000256" key="2">
    <source>
        <dbReference type="ARBA" id="ARBA00023125"/>
    </source>
</evidence>
<keyword evidence="3" id="KW-0804">Transcription</keyword>
<dbReference type="RefSeq" id="WP_201090685.1">
    <property type="nucleotide sequence ID" value="NZ_CP067393.1"/>
</dbReference>
<dbReference type="AlphaFoldDB" id="A0A974NDZ5"/>
<evidence type="ECO:0000313" key="6">
    <source>
        <dbReference type="Proteomes" id="UP000595278"/>
    </source>
</evidence>